<dbReference type="Proteomes" id="UP001597369">
    <property type="component" value="Unassembled WGS sequence"/>
</dbReference>
<sequence>MPNGRNLLGHYSSTQSALIVPFPHHPQQYYLFAIDAIPQHSASPFDLTYSVVNMSLDGGLGDVETSIKNISLMPSAAEKLTAVPHANGQDLWVISHGADNDEFYVFLLSEAGVSGPDTYRTGIDYGGVDRGVAGYLKASPNGKKLANALWSDTAVVELFDFDAATGTISNANTLSLAPLNLDLYSEGRNVYGISFSPDNTKLYVSGYSITQFDLSLPTTQEIVDSQEEVTAYEPFSYSLVKSLQLGPDGRLYNNASANSFYVINGIAMFYWRLFRQPQLGCITGF</sequence>
<dbReference type="Gene3D" id="2.130.10.10">
    <property type="entry name" value="YVTN repeat-like/Quinoprotein amine dehydrogenase"/>
    <property type="match status" value="1"/>
</dbReference>
<proteinExistence type="predicted"/>
<evidence type="ECO:0000313" key="1">
    <source>
        <dbReference type="EMBL" id="MFD2068192.1"/>
    </source>
</evidence>
<dbReference type="EMBL" id="JBHUHV010000049">
    <property type="protein sequence ID" value="MFD2068192.1"/>
    <property type="molecule type" value="Genomic_DNA"/>
</dbReference>
<feature type="non-terminal residue" evidence="1">
    <location>
        <position position="285"/>
    </location>
</feature>
<accession>A0ABW4WZM9</accession>
<gene>
    <name evidence="1" type="ORF">ACFSKU_14970</name>
</gene>
<reference evidence="2" key="1">
    <citation type="journal article" date="2019" name="Int. J. Syst. Evol. Microbiol.">
        <title>The Global Catalogue of Microorganisms (GCM) 10K type strain sequencing project: providing services to taxonomists for standard genome sequencing and annotation.</title>
        <authorList>
            <consortium name="The Broad Institute Genomics Platform"/>
            <consortium name="The Broad Institute Genome Sequencing Center for Infectious Disease"/>
            <person name="Wu L."/>
            <person name="Ma J."/>
        </authorList>
    </citation>
    <scope>NUCLEOTIDE SEQUENCE [LARGE SCALE GENOMIC DNA]</scope>
    <source>
        <strain evidence="2">JCM 16545</strain>
    </source>
</reference>
<keyword evidence="2" id="KW-1185">Reference proteome</keyword>
<organism evidence="1 2">
    <name type="scientific">Pontibacter silvestris</name>
    <dbReference type="NCBI Taxonomy" id="2305183"/>
    <lineage>
        <taxon>Bacteria</taxon>
        <taxon>Pseudomonadati</taxon>
        <taxon>Bacteroidota</taxon>
        <taxon>Cytophagia</taxon>
        <taxon>Cytophagales</taxon>
        <taxon>Hymenobacteraceae</taxon>
        <taxon>Pontibacter</taxon>
    </lineage>
</organism>
<dbReference type="InterPro" id="IPR015943">
    <property type="entry name" value="WD40/YVTN_repeat-like_dom_sf"/>
</dbReference>
<protein>
    <submittedName>
        <fullName evidence="1">Uncharacterized protein</fullName>
    </submittedName>
</protein>
<dbReference type="SUPFAM" id="SSF63829">
    <property type="entry name" value="Calcium-dependent phosphotriesterase"/>
    <property type="match status" value="1"/>
</dbReference>
<comment type="caution">
    <text evidence="1">The sequence shown here is derived from an EMBL/GenBank/DDBJ whole genome shotgun (WGS) entry which is preliminary data.</text>
</comment>
<evidence type="ECO:0000313" key="2">
    <source>
        <dbReference type="Proteomes" id="UP001597369"/>
    </source>
</evidence>
<name>A0ABW4WZM9_9BACT</name>